<name>D3B296_HETP5</name>
<dbReference type="InterPro" id="IPR036770">
    <property type="entry name" value="Ankyrin_rpt-contain_sf"/>
</dbReference>
<proteinExistence type="predicted"/>
<protein>
    <recommendedName>
        <fullName evidence="3">Ankyrin repeat protein</fullName>
    </recommendedName>
</protein>
<evidence type="ECO:0000313" key="1">
    <source>
        <dbReference type="EMBL" id="EFA84471.1"/>
    </source>
</evidence>
<sequence length="645" mass="76188">MKWADMLCNPIQLVNYGYYNELKRFYLTVRNLHSSVLAYCTEFSYENRHFRHSDLFFIMKHIIVKLNDRSFFERVVETLSFLSYDYITIKKSHFDFGELLALAAENNRKEIVEYIIDLARKKKITIDDKDYLKVLSRSPKSKNYQLFTMLSEFVDISSVLPTKKAKANILLECYKNAVRSGSKECVQWYIDHCKWNALSCPVAQAELMVCAEQSNSLEMIKWLHKTKKCKFFRLRSLWHFFRVKRIDVIEWIYNSEVERLENKEFDHDAIFNDDKMWESGPNLERLVDTGYLEGLKFLFEKGAQLGDKIWENVIRSSDVEIAKWLLEIGRPIDVNNPIDLATSTGNFGMVKWLQSIRPDGCESALELAISGDFLEIVQWLYENRTERYPLALDCAAQHNNIEIVEWLRTNDDQLLNPTTTAISKTIQNRYFDMVKFLYLNYPESFQQMTVDEMNRDLKFLALNDQMDLFLIFIKMLGDKANIEEAVRYAVIFHGYKISSLYLDMIPPSVLAYEYWRKVISIGDLETLKSATEKLGRHQLLLSITSYFRDIKIWDYFITNHGFKASPIFSYEKCEPIVYLLFKSRQFHLIIHVLQHVPDHRSFKINEQLADCKLGRHSIPIFKLFTTHRERALQRLKEEAFINNQI</sequence>
<dbReference type="Proteomes" id="UP000001396">
    <property type="component" value="Unassembled WGS sequence"/>
</dbReference>
<dbReference type="AlphaFoldDB" id="D3B296"/>
<reference evidence="1 2" key="1">
    <citation type="journal article" date="2011" name="Genome Res.">
        <title>Phylogeny-wide analysis of social amoeba genomes highlights ancient origins for complex intercellular communication.</title>
        <authorList>
            <person name="Heidel A.J."/>
            <person name="Lawal H.M."/>
            <person name="Felder M."/>
            <person name="Schilde C."/>
            <person name="Helps N.R."/>
            <person name="Tunggal B."/>
            <person name="Rivero F."/>
            <person name="John U."/>
            <person name="Schleicher M."/>
            <person name="Eichinger L."/>
            <person name="Platzer M."/>
            <person name="Noegel A.A."/>
            <person name="Schaap P."/>
            <person name="Gloeckner G."/>
        </authorList>
    </citation>
    <scope>NUCLEOTIDE SEQUENCE [LARGE SCALE GENOMIC DNA]</scope>
    <source>
        <strain evidence="2">ATCC 26659 / Pp 5 / PN500</strain>
    </source>
</reference>
<dbReference type="PANTHER" id="PTHR46586">
    <property type="entry name" value="ANKYRIN REPEAT-CONTAINING PROTEIN"/>
    <property type="match status" value="1"/>
</dbReference>
<accession>D3B296</accession>
<gene>
    <name evidence="1" type="ORF">PPL_02505</name>
</gene>
<dbReference type="GeneID" id="31358030"/>
<dbReference type="SUPFAM" id="SSF48403">
    <property type="entry name" value="Ankyrin repeat"/>
    <property type="match status" value="1"/>
</dbReference>
<keyword evidence="2" id="KW-1185">Reference proteome</keyword>
<dbReference type="RefSeq" id="XP_020436585.1">
    <property type="nucleotide sequence ID" value="XM_020573490.1"/>
</dbReference>
<dbReference type="InParanoid" id="D3B296"/>
<dbReference type="EMBL" id="ADBJ01000009">
    <property type="protein sequence ID" value="EFA84471.1"/>
    <property type="molecule type" value="Genomic_DNA"/>
</dbReference>
<evidence type="ECO:0000313" key="2">
    <source>
        <dbReference type="Proteomes" id="UP000001396"/>
    </source>
</evidence>
<dbReference type="InterPro" id="IPR052050">
    <property type="entry name" value="SecEffector_AnkRepeat"/>
</dbReference>
<organism evidence="1 2">
    <name type="scientific">Heterostelium pallidum (strain ATCC 26659 / Pp 5 / PN500)</name>
    <name type="common">Cellular slime mold</name>
    <name type="synonym">Polysphondylium pallidum</name>
    <dbReference type="NCBI Taxonomy" id="670386"/>
    <lineage>
        <taxon>Eukaryota</taxon>
        <taxon>Amoebozoa</taxon>
        <taxon>Evosea</taxon>
        <taxon>Eumycetozoa</taxon>
        <taxon>Dictyostelia</taxon>
        <taxon>Acytosteliales</taxon>
        <taxon>Acytosteliaceae</taxon>
        <taxon>Heterostelium</taxon>
    </lineage>
</organism>
<dbReference type="PANTHER" id="PTHR46586:SF1">
    <property type="entry name" value="ANKYRIN REPEAT-CONTAINING PROTEIN"/>
    <property type="match status" value="1"/>
</dbReference>
<dbReference type="Gene3D" id="1.25.40.20">
    <property type="entry name" value="Ankyrin repeat-containing domain"/>
    <property type="match status" value="1"/>
</dbReference>
<comment type="caution">
    <text evidence="1">The sequence shown here is derived from an EMBL/GenBank/DDBJ whole genome shotgun (WGS) entry which is preliminary data.</text>
</comment>
<evidence type="ECO:0008006" key="3">
    <source>
        <dbReference type="Google" id="ProtNLM"/>
    </source>
</evidence>